<sequence>MPASDEDAGIVTDGIETPTHDDASQEYTEAREMEDKEEESEEDKVLKVRKEELDALNASMSRTAQKPNSSISISDEYYTRQKKAEPREPGGDWWSKHVLGRSGGKVEKMTVEVYSKHLRGTMAKVITYYPGLSFSIELRDEAGTLDADSIALAHLTFLLGFIETLFASTIEQVHNLRPANLESYNTLWTLFCPGTLVHTKIRGFDRAFKISSYWMIDSGAEAEFYMVGGYTDYNGANFDERGDG</sequence>
<dbReference type="Pfam" id="PF22942">
    <property type="entry name" value="DUF7025"/>
    <property type="match status" value="1"/>
</dbReference>
<dbReference type="AlphaFoldDB" id="A0AAD6UF87"/>
<dbReference type="Proteomes" id="UP001222325">
    <property type="component" value="Unassembled WGS sequence"/>
</dbReference>
<feature type="compositionally biased region" description="Basic and acidic residues" evidence="1">
    <location>
        <begin position="77"/>
        <end position="90"/>
    </location>
</feature>
<feature type="compositionally biased region" description="Basic and acidic residues" evidence="1">
    <location>
        <begin position="18"/>
        <end position="34"/>
    </location>
</feature>
<evidence type="ECO:0000256" key="1">
    <source>
        <dbReference type="SAM" id="MobiDB-lite"/>
    </source>
</evidence>
<dbReference type="PANTHER" id="PTHR46411:SF3">
    <property type="entry name" value="AAA+ ATPASE DOMAIN-CONTAINING PROTEIN"/>
    <property type="match status" value="1"/>
</dbReference>
<evidence type="ECO:0000313" key="3">
    <source>
        <dbReference type="EMBL" id="KAJ7101251.1"/>
    </source>
</evidence>
<dbReference type="InterPro" id="IPR054289">
    <property type="entry name" value="DUF7025"/>
</dbReference>
<dbReference type="EMBL" id="JARJCN010000004">
    <property type="protein sequence ID" value="KAJ7101251.1"/>
    <property type="molecule type" value="Genomic_DNA"/>
</dbReference>
<feature type="domain" description="DUF7025" evidence="2">
    <location>
        <begin position="175"/>
        <end position="239"/>
    </location>
</feature>
<feature type="region of interest" description="Disordered" evidence="1">
    <location>
        <begin position="1"/>
        <end position="91"/>
    </location>
</feature>
<comment type="caution">
    <text evidence="3">The sequence shown here is derived from an EMBL/GenBank/DDBJ whole genome shotgun (WGS) entry which is preliminary data.</text>
</comment>
<accession>A0AAD6UF87</accession>
<gene>
    <name evidence="3" type="ORF">B0H15DRAFT_796087</name>
</gene>
<dbReference type="PANTHER" id="PTHR46411">
    <property type="entry name" value="FAMILY ATPASE, PUTATIVE-RELATED"/>
    <property type="match status" value="1"/>
</dbReference>
<feature type="compositionally biased region" description="Polar residues" evidence="1">
    <location>
        <begin position="58"/>
        <end position="73"/>
    </location>
</feature>
<evidence type="ECO:0000259" key="2">
    <source>
        <dbReference type="Pfam" id="PF22942"/>
    </source>
</evidence>
<keyword evidence="4" id="KW-1185">Reference proteome</keyword>
<protein>
    <recommendedName>
        <fullName evidence="2">DUF7025 domain-containing protein</fullName>
    </recommendedName>
</protein>
<feature type="compositionally biased region" description="Basic and acidic residues" evidence="1">
    <location>
        <begin position="43"/>
        <end position="53"/>
    </location>
</feature>
<proteinExistence type="predicted"/>
<reference evidence="3" key="1">
    <citation type="submission" date="2023-03" db="EMBL/GenBank/DDBJ databases">
        <title>Massive genome expansion in bonnet fungi (Mycena s.s.) driven by repeated elements and novel gene families across ecological guilds.</title>
        <authorList>
            <consortium name="Lawrence Berkeley National Laboratory"/>
            <person name="Harder C.B."/>
            <person name="Miyauchi S."/>
            <person name="Viragh M."/>
            <person name="Kuo A."/>
            <person name="Thoen E."/>
            <person name="Andreopoulos B."/>
            <person name="Lu D."/>
            <person name="Skrede I."/>
            <person name="Drula E."/>
            <person name="Henrissat B."/>
            <person name="Morin E."/>
            <person name="Kohler A."/>
            <person name="Barry K."/>
            <person name="LaButti K."/>
            <person name="Morin E."/>
            <person name="Salamov A."/>
            <person name="Lipzen A."/>
            <person name="Mereny Z."/>
            <person name="Hegedus B."/>
            <person name="Baldrian P."/>
            <person name="Stursova M."/>
            <person name="Weitz H."/>
            <person name="Taylor A."/>
            <person name="Grigoriev I.V."/>
            <person name="Nagy L.G."/>
            <person name="Martin F."/>
            <person name="Kauserud H."/>
        </authorList>
    </citation>
    <scope>NUCLEOTIDE SEQUENCE</scope>
    <source>
        <strain evidence="3">CBHHK173m</strain>
    </source>
</reference>
<name>A0AAD6UF87_9AGAR</name>
<evidence type="ECO:0000313" key="4">
    <source>
        <dbReference type="Proteomes" id="UP001222325"/>
    </source>
</evidence>
<organism evidence="3 4">
    <name type="scientific">Mycena belliarum</name>
    <dbReference type="NCBI Taxonomy" id="1033014"/>
    <lineage>
        <taxon>Eukaryota</taxon>
        <taxon>Fungi</taxon>
        <taxon>Dikarya</taxon>
        <taxon>Basidiomycota</taxon>
        <taxon>Agaricomycotina</taxon>
        <taxon>Agaricomycetes</taxon>
        <taxon>Agaricomycetidae</taxon>
        <taxon>Agaricales</taxon>
        <taxon>Marasmiineae</taxon>
        <taxon>Mycenaceae</taxon>
        <taxon>Mycena</taxon>
    </lineage>
</organism>